<evidence type="ECO:0000256" key="3">
    <source>
        <dbReference type="ARBA" id="ARBA00022676"/>
    </source>
</evidence>
<evidence type="ECO:0000256" key="9">
    <source>
        <dbReference type="ARBA" id="ARBA00040345"/>
    </source>
</evidence>
<name>M0QFH9_9ACTN</name>
<reference evidence="11 12" key="1">
    <citation type="submission" date="2013-01" db="EMBL/GenBank/DDBJ databases">
        <title>Whole genome shotgun sequence of Gordonia soli NBRC 108243.</title>
        <authorList>
            <person name="Isaki-Nakamura S."/>
            <person name="Hosoyama A."/>
            <person name="Tsuchikane K."/>
            <person name="Ando Y."/>
            <person name="Baba S."/>
            <person name="Ohji S."/>
            <person name="Hamada M."/>
            <person name="Tamura T."/>
            <person name="Yamazoe A."/>
            <person name="Yamazaki S."/>
            <person name="Fujita N."/>
        </authorList>
    </citation>
    <scope>NUCLEOTIDE SEQUENCE [LARGE SCALE GENOMIC DNA]</scope>
    <source>
        <strain evidence="11 12">NBRC 108243</strain>
    </source>
</reference>
<dbReference type="InterPro" id="IPR029044">
    <property type="entry name" value="Nucleotide-diphossugar_trans"/>
</dbReference>
<evidence type="ECO:0000256" key="7">
    <source>
        <dbReference type="ARBA" id="ARBA00037904"/>
    </source>
</evidence>
<proteinExistence type="inferred from homology"/>
<organism evidence="11 12">
    <name type="scientific">Gordonia soli NBRC 108243</name>
    <dbReference type="NCBI Taxonomy" id="1223545"/>
    <lineage>
        <taxon>Bacteria</taxon>
        <taxon>Bacillati</taxon>
        <taxon>Actinomycetota</taxon>
        <taxon>Actinomycetes</taxon>
        <taxon>Mycobacteriales</taxon>
        <taxon>Gordoniaceae</taxon>
        <taxon>Gordonia</taxon>
    </lineage>
</organism>
<keyword evidence="4 11" id="KW-0808">Transferase</keyword>
<dbReference type="AlphaFoldDB" id="M0QFH9"/>
<keyword evidence="2" id="KW-1003">Cell membrane</keyword>
<protein>
    <recommendedName>
        <fullName evidence="9">4,4'-diaponeurosporenoate glycosyltransferase</fullName>
    </recommendedName>
</protein>
<dbReference type="STRING" id="1223545.GS4_07_00720"/>
<evidence type="ECO:0000256" key="2">
    <source>
        <dbReference type="ARBA" id="ARBA00022475"/>
    </source>
</evidence>
<accession>M0QFH9</accession>
<dbReference type="Pfam" id="PF00535">
    <property type="entry name" value="Glycos_transf_2"/>
    <property type="match status" value="1"/>
</dbReference>
<dbReference type="SUPFAM" id="SSF53448">
    <property type="entry name" value="Nucleotide-diphospho-sugar transferases"/>
    <property type="match status" value="1"/>
</dbReference>
<evidence type="ECO:0000313" key="12">
    <source>
        <dbReference type="Proteomes" id="UP000011666"/>
    </source>
</evidence>
<dbReference type="eggNOG" id="COG1215">
    <property type="taxonomic scope" value="Bacteria"/>
</dbReference>
<comment type="subcellular location">
    <subcellularLocation>
        <location evidence="1">Cell membrane</location>
    </subcellularLocation>
</comment>
<evidence type="ECO:0000256" key="8">
    <source>
        <dbReference type="ARBA" id="ARBA00038120"/>
    </source>
</evidence>
<dbReference type="PANTHER" id="PTHR43646:SF2">
    <property type="entry name" value="GLYCOSYLTRANSFERASE 2-LIKE DOMAIN-CONTAINING PROTEIN"/>
    <property type="match status" value="1"/>
</dbReference>
<evidence type="ECO:0000256" key="6">
    <source>
        <dbReference type="ARBA" id="ARBA00037281"/>
    </source>
</evidence>
<evidence type="ECO:0000259" key="10">
    <source>
        <dbReference type="Pfam" id="PF00535"/>
    </source>
</evidence>
<dbReference type="GO" id="GO:0005886">
    <property type="term" value="C:plasma membrane"/>
    <property type="evidence" value="ECO:0007669"/>
    <property type="project" value="UniProtKB-SubCell"/>
</dbReference>
<comment type="pathway">
    <text evidence="7">Carotenoid biosynthesis; staphyloxanthin biosynthesis; staphyloxanthin from farnesyl diphosphate: step 4/5.</text>
</comment>
<dbReference type="Proteomes" id="UP000011666">
    <property type="component" value="Unassembled WGS sequence"/>
</dbReference>
<dbReference type="Gene3D" id="3.90.550.10">
    <property type="entry name" value="Spore Coat Polysaccharide Biosynthesis Protein SpsA, Chain A"/>
    <property type="match status" value="1"/>
</dbReference>
<evidence type="ECO:0000256" key="4">
    <source>
        <dbReference type="ARBA" id="ARBA00022679"/>
    </source>
</evidence>
<keyword evidence="5" id="KW-0472">Membrane</keyword>
<dbReference type="PANTHER" id="PTHR43646">
    <property type="entry name" value="GLYCOSYLTRANSFERASE"/>
    <property type="match status" value="1"/>
</dbReference>
<keyword evidence="3" id="KW-0328">Glycosyltransferase</keyword>
<dbReference type="GO" id="GO:0016757">
    <property type="term" value="F:glycosyltransferase activity"/>
    <property type="evidence" value="ECO:0007669"/>
    <property type="project" value="UniProtKB-KW"/>
</dbReference>
<comment type="caution">
    <text evidence="11">The sequence shown here is derived from an EMBL/GenBank/DDBJ whole genome shotgun (WGS) entry which is preliminary data.</text>
</comment>
<evidence type="ECO:0000313" key="11">
    <source>
        <dbReference type="EMBL" id="GAC67323.1"/>
    </source>
</evidence>
<dbReference type="InterPro" id="IPR001173">
    <property type="entry name" value="Glyco_trans_2-like"/>
</dbReference>
<keyword evidence="12" id="KW-1185">Reference proteome</keyword>
<comment type="function">
    <text evidence="6">Catalyzes the glycosylation of 4,4'-diaponeurosporenoate, i.e. the esterification of glucose at the C1'' position with the carboxyl group of 4,4'-diaponeurosporenic acid, to form glycosyl-4,4'-diaponeurosporenoate. This is a step in the biosynthesis of staphyloxanthin, an orange pigment present in most staphylococci strains.</text>
</comment>
<sequence>MTSPASSAITSGVPCAVVVVPAHDESLVLPDCLAALARAVRRVDGPVDVVIVLDDCDEATAMAARAGVAAHGDTRWRVRHIDSRTVGAARAAGFAHAAWDDRTWFATTDADSRVGDDWLTTHLALAAAGADVVAGLVEPDDRQHWSTTMTELYEAHYRRVDGHGHVHGANLGFRASVYHRIGGFRSMALDEDVDLVSRASLSGAVVARTALAPVLTSVRESGRTAGGFAGFMRDLRQLADVTDGTDDTDVIAEQRTA</sequence>
<feature type="domain" description="Glycosyltransferase 2-like" evidence="10">
    <location>
        <begin position="18"/>
        <end position="151"/>
    </location>
</feature>
<evidence type="ECO:0000256" key="1">
    <source>
        <dbReference type="ARBA" id="ARBA00004236"/>
    </source>
</evidence>
<gene>
    <name evidence="11" type="ORF">GS4_07_00720</name>
</gene>
<evidence type="ECO:0000256" key="5">
    <source>
        <dbReference type="ARBA" id="ARBA00023136"/>
    </source>
</evidence>
<comment type="similarity">
    <text evidence="8">Belongs to the glycosyltransferase 2 family. CrtQ subfamily.</text>
</comment>
<dbReference type="EMBL" id="BANX01000007">
    <property type="protein sequence ID" value="GAC67323.1"/>
    <property type="molecule type" value="Genomic_DNA"/>
</dbReference>